<keyword evidence="8 10" id="KW-0460">Magnesium</keyword>
<evidence type="ECO:0000256" key="3">
    <source>
        <dbReference type="ARBA" id="ARBA00005842"/>
    </source>
</evidence>
<dbReference type="Gene3D" id="3.40.50.300">
    <property type="entry name" value="P-loop containing nucleotide triphosphate hydrolases"/>
    <property type="match status" value="1"/>
</dbReference>
<dbReference type="Proteomes" id="UP000198741">
    <property type="component" value="Chromosome I"/>
</dbReference>
<keyword evidence="5 10" id="KW-0819">tRNA processing</keyword>
<keyword evidence="6 10" id="KW-0547">Nucleotide-binding</keyword>
<evidence type="ECO:0000256" key="4">
    <source>
        <dbReference type="ARBA" id="ARBA00022679"/>
    </source>
</evidence>
<accession>A0A1H0Q4X2</accession>
<evidence type="ECO:0000256" key="12">
    <source>
        <dbReference type="RuleBase" id="RU003784"/>
    </source>
</evidence>
<sequence length="305" mass="32616">MALNRLVVVAGPTGTGKSDLGLDLAERFDGEIINSDSMQLYRGMDIGTAKMPPSRRRGVPHHLLDVLDIGERASVAAYQAQARAVITGILDSGRTPILVGGSGLYISAVIDEIDFPGTDPAVRAALEADLAEFGTAALQERLARLDPVAAAAIEPGNGRRLVRALEVIAVTGRPFSATMPRPGPPRYDAAMICLDRDTAELDARLELRVAAMVAGGFLDEVRALDRIGLRDGVTASRALGYPQMLAVLDGVATLPDAMAETARLTRRFVRRQRSWFGRDQRFVRLDAADPAITHRAARAASKTVG</sequence>
<dbReference type="Gene3D" id="1.10.20.140">
    <property type="match status" value="1"/>
</dbReference>
<keyword evidence="7 10" id="KW-0067">ATP-binding</keyword>
<dbReference type="InterPro" id="IPR039657">
    <property type="entry name" value="Dimethylallyltransferase"/>
</dbReference>
<evidence type="ECO:0000256" key="10">
    <source>
        <dbReference type="HAMAP-Rule" id="MF_00185"/>
    </source>
</evidence>
<evidence type="ECO:0000256" key="6">
    <source>
        <dbReference type="ARBA" id="ARBA00022741"/>
    </source>
</evidence>
<dbReference type="NCBIfam" id="TIGR00174">
    <property type="entry name" value="miaA"/>
    <property type="match status" value="1"/>
</dbReference>
<comment type="cofactor">
    <cofactor evidence="1 10">
        <name>Mg(2+)</name>
        <dbReference type="ChEBI" id="CHEBI:18420"/>
    </cofactor>
</comment>
<feature type="site" description="Interaction with substrate tRNA" evidence="10">
    <location>
        <position position="123"/>
    </location>
</feature>
<dbReference type="EC" id="2.5.1.75" evidence="10"/>
<feature type="site" description="Interaction with substrate tRNA" evidence="10">
    <location>
        <position position="102"/>
    </location>
</feature>
<keyword evidence="4 10" id="KW-0808">Transferase</keyword>
<dbReference type="InterPro" id="IPR027417">
    <property type="entry name" value="P-loop_NTPase"/>
</dbReference>
<reference evidence="14 15" key="1">
    <citation type="submission" date="2016-10" db="EMBL/GenBank/DDBJ databases">
        <authorList>
            <person name="de Groot N.N."/>
        </authorList>
    </citation>
    <scope>NUCLEOTIDE SEQUENCE [LARGE SCALE GENOMIC DNA]</scope>
    <source>
        <strain evidence="15">P4-7,KCTC 19426,CECT 7604</strain>
    </source>
</reference>
<dbReference type="SUPFAM" id="SSF52540">
    <property type="entry name" value="P-loop containing nucleoside triphosphate hydrolases"/>
    <property type="match status" value="1"/>
</dbReference>
<proteinExistence type="inferred from homology"/>
<dbReference type="Pfam" id="PF01715">
    <property type="entry name" value="IPPT"/>
    <property type="match status" value="1"/>
</dbReference>
<dbReference type="GO" id="GO:0006400">
    <property type="term" value="P:tRNA modification"/>
    <property type="evidence" value="ECO:0007669"/>
    <property type="project" value="TreeGrafter"/>
</dbReference>
<protein>
    <recommendedName>
        <fullName evidence="10">tRNA dimethylallyltransferase</fullName>
        <ecNumber evidence="10">2.5.1.75</ecNumber>
    </recommendedName>
    <alternativeName>
        <fullName evidence="10">Dimethylallyl diphosphate:tRNA dimethylallyltransferase</fullName>
        <shortName evidence="10">DMAPP:tRNA dimethylallyltransferase</shortName>
        <shortName evidence="10">DMATase</shortName>
    </alternativeName>
    <alternativeName>
        <fullName evidence="10">Isopentenyl-diphosphate:tRNA isopentenyltransferase</fullName>
        <shortName evidence="10">IPP transferase</shortName>
        <shortName evidence="10">IPPT</shortName>
        <shortName evidence="10">IPTase</shortName>
    </alternativeName>
</protein>
<dbReference type="EMBL" id="LT629710">
    <property type="protein sequence ID" value="SDP12467.1"/>
    <property type="molecule type" value="Genomic_DNA"/>
</dbReference>
<evidence type="ECO:0000256" key="7">
    <source>
        <dbReference type="ARBA" id="ARBA00022840"/>
    </source>
</evidence>
<feature type="binding site" evidence="10">
    <location>
        <begin position="11"/>
        <end position="18"/>
    </location>
    <ligand>
        <name>ATP</name>
        <dbReference type="ChEBI" id="CHEBI:30616"/>
    </ligand>
</feature>
<evidence type="ECO:0000313" key="15">
    <source>
        <dbReference type="Proteomes" id="UP000198741"/>
    </source>
</evidence>
<feature type="region of interest" description="Interaction with substrate tRNA" evidence="10">
    <location>
        <begin position="36"/>
        <end position="39"/>
    </location>
</feature>
<dbReference type="GO" id="GO:0005524">
    <property type="term" value="F:ATP binding"/>
    <property type="evidence" value="ECO:0007669"/>
    <property type="project" value="UniProtKB-UniRule"/>
</dbReference>
<comment type="catalytic activity">
    <reaction evidence="9 10 11">
        <text>adenosine(37) in tRNA + dimethylallyl diphosphate = N(6)-dimethylallyladenosine(37) in tRNA + diphosphate</text>
        <dbReference type="Rhea" id="RHEA:26482"/>
        <dbReference type="Rhea" id="RHEA-COMP:10162"/>
        <dbReference type="Rhea" id="RHEA-COMP:10375"/>
        <dbReference type="ChEBI" id="CHEBI:33019"/>
        <dbReference type="ChEBI" id="CHEBI:57623"/>
        <dbReference type="ChEBI" id="CHEBI:74411"/>
        <dbReference type="ChEBI" id="CHEBI:74415"/>
        <dbReference type="EC" id="2.5.1.75"/>
    </reaction>
</comment>
<dbReference type="PANTHER" id="PTHR11088">
    <property type="entry name" value="TRNA DIMETHYLALLYLTRANSFERASE"/>
    <property type="match status" value="1"/>
</dbReference>
<gene>
    <name evidence="10" type="primary">miaA</name>
    <name evidence="14" type="ORF">SAMN04515671_2993</name>
</gene>
<dbReference type="PANTHER" id="PTHR11088:SF60">
    <property type="entry name" value="TRNA DIMETHYLALLYLTRANSFERASE"/>
    <property type="match status" value="1"/>
</dbReference>
<organism evidence="14 15">
    <name type="scientific">Nakamurella panacisegetis</name>
    <dbReference type="NCBI Taxonomy" id="1090615"/>
    <lineage>
        <taxon>Bacteria</taxon>
        <taxon>Bacillati</taxon>
        <taxon>Actinomycetota</taxon>
        <taxon>Actinomycetes</taxon>
        <taxon>Nakamurellales</taxon>
        <taxon>Nakamurellaceae</taxon>
        <taxon>Nakamurella</taxon>
    </lineage>
</organism>
<evidence type="ECO:0000256" key="11">
    <source>
        <dbReference type="RuleBase" id="RU003783"/>
    </source>
</evidence>
<dbReference type="RefSeq" id="WP_172832279.1">
    <property type="nucleotide sequence ID" value="NZ_LT629710.1"/>
</dbReference>
<dbReference type="STRING" id="1090615.SAMN04515671_2993"/>
<comment type="function">
    <text evidence="2 10 12">Catalyzes the transfer of a dimethylallyl group onto the adenine at position 37 in tRNAs that read codons beginning with uridine, leading to the formation of N6-(dimethylallyl)adenosine (i(6)A).</text>
</comment>
<dbReference type="HAMAP" id="MF_00185">
    <property type="entry name" value="IPP_trans"/>
    <property type="match status" value="1"/>
</dbReference>
<dbReference type="InterPro" id="IPR018022">
    <property type="entry name" value="IPT"/>
</dbReference>
<dbReference type="GO" id="GO:0052381">
    <property type="term" value="F:tRNA dimethylallyltransferase activity"/>
    <property type="evidence" value="ECO:0007669"/>
    <property type="project" value="UniProtKB-UniRule"/>
</dbReference>
<comment type="subunit">
    <text evidence="10">Monomer.</text>
</comment>
<name>A0A1H0Q4X2_9ACTN</name>
<evidence type="ECO:0000256" key="2">
    <source>
        <dbReference type="ARBA" id="ARBA00003213"/>
    </source>
</evidence>
<dbReference type="FunFam" id="1.10.20.140:FF:000001">
    <property type="entry name" value="tRNA dimethylallyltransferase"/>
    <property type="match status" value="1"/>
</dbReference>
<dbReference type="AlphaFoldDB" id="A0A1H0Q4X2"/>
<evidence type="ECO:0000256" key="9">
    <source>
        <dbReference type="ARBA" id="ARBA00049563"/>
    </source>
</evidence>
<evidence type="ECO:0000256" key="8">
    <source>
        <dbReference type="ARBA" id="ARBA00022842"/>
    </source>
</evidence>
<evidence type="ECO:0000256" key="1">
    <source>
        <dbReference type="ARBA" id="ARBA00001946"/>
    </source>
</evidence>
<keyword evidence="15" id="KW-1185">Reference proteome</keyword>
<evidence type="ECO:0000256" key="5">
    <source>
        <dbReference type="ARBA" id="ARBA00022694"/>
    </source>
</evidence>
<feature type="binding site" evidence="10">
    <location>
        <begin position="13"/>
        <end position="18"/>
    </location>
    <ligand>
        <name>substrate</name>
    </ligand>
</feature>
<comment type="caution">
    <text evidence="10">Lacks conserved residue(s) required for the propagation of feature annotation.</text>
</comment>
<evidence type="ECO:0000256" key="13">
    <source>
        <dbReference type="RuleBase" id="RU003785"/>
    </source>
</evidence>
<evidence type="ECO:0000313" key="14">
    <source>
        <dbReference type="EMBL" id="SDP12467.1"/>
    </source>
</evidence>
<comment type="similarity">
    <text evidence="3 10 13">Belongs to the IPP transferase family.</text>
</comment>